<comment type="caution">
    <text evidence="2">The sequence shown here is derived from an EMBL/GenBank/DDBJ whole genome shotgun (WGS) entry which is preliminary data.</text>
</comment>
<protein>
    <submittedName>
        <fullName evidence="2">Uncharacterized protein</fullName>
    </submittedName>
</protein>
<dbReference type="AlphaFoldDB" id="A0AAV4Q9S9"/>
<dbReference type="EMBL" id="BPLQ01004179">
    <property type="protein sequence ID" value="GIY06169.1"/>
    <property type="molecule type" value="Genomic_DNA"/>
</dbReference>
<evidence type="ECO:0000313" key="3">
    <source>
        <dbReference type="Proteomes" id="UP001054837"/>
    </source>
</evidence>
<proteinExistence type="predicted"/>
<feature type="region of interest" description="Disordered" evidence="1">
    <location>
        <begin position="39"/>
        <end position="69"/>
    </location>
</feature>
<feature type="compositionally biased region" description="Polar residues" evidence="1">
    <location>
        <begin position="54"/>
        <end position="69"/>
    </location>
</feature>
<evidence type="ECO:0000256" key="1">
    <source>
        <dbReference type="SAM" id="MobiDB-lite"/>
    </source>
</evidence>
<dbReference type="Proteomes" id="UP001054837">
    <property type="component" value="Unassembled WGS sequence"/>
</dbReference>
<evidence type="ECO:0000313" key="2">
    <source>
        <dbReference type="EMBL" id="GIY06169.1"/>
    </source>
</evidence>
<name>A0AAV4Q9S9_9ARAC</name>
<keyword evidence="3" id="KW-1185">Reference proteome</keyword>
<sequence>MADAAASGEGEGYPITVKPLPAHRKANHLHFLEIEGYSKPQNGTLYEPEPMGTICNSRNPGNAIDQQTE</sequence>
<organism evidence="2 3">
    <name type="scientific">Caerostris darwini</name>
    <dbReference type="NCBI Taxonomy" id="1538125"/>
    <lineage>
        <taxon>Eukaryota</taxon>
        <taxon>Metazoa</taxon>
        <taxon>Ecdysozoa</taxon>
        <taxon>Arthropoda</taxon>
        <taxon>Chelicerata</taxon>
        <taxon>Arachnida</taxon>
        <taxon>Araneae</taxon>
        <taxon>Araneomorphae</taxon>
        <taxon>Entelegynae</taxon>
        <taxon>Araneoidea</taxon>
        <taxon>Araneidae</taxon>
        <taxon>Caerostris</taxon>
    </lineage>
</organism>
<reference evidence="2 3" key="1">
    <citation type="submission" date="2021-06" db="EMBL/GenBank/DDBJ databases">
        <title>Caerostris darwini draft genome.</title>
        <authorList>
            <person name="Kono N."/>
            <person name="Arakawa K."/>
        </authorList>
    </citation>
    <scope>NUCLEOTIDE SEQUENCE [LARGE SCALE GENOMIC DNA]</scope>
</reference>
<accession>A0AAV4Q9S9</accession>
<gene>
    <name evidence="2" type="ORF">CDAR_252211</name>
</gene>